<dbReference type="Proteomes" id="UP001497700">
    <property type="component" value="Unassembled WGS sequence"/>
</dbReference>
<name>A0ACB9ZES7_9PEZI</name>
<sequence length="416" mass="45414">MASDRMRIAIIGGGLAGASLANALIQLPHLDIHVYESAPEFSERGAAVGLASNTQRALQHILPSAKEILRKAGAVSLNSSRAMIGSGPEAGTIIFDIESGKDGLVVHRASLLRELLIPLPKDVLHANKKLTSIHRTDAGVEISFQDGSTEQFDGVIGADGVFGSVRKHVLKDSNEWSASPSGFWDSRNLVPFEKARDIIGKEYFEVDRQIGWLGDGAYLMHDVLENRTVVQCVMSGIDRETPKDRKHALTRENLTEELHGWLDGPIAKNMIELLLDQPNPEGYSSFEHKATSSYANGRTCIIGDAAHAMTPWQGAGAGQAIEDAVILGTVLGAISCPEEIDAAFKAFDTIRRPRCQRIIDSSRGTGEIFCGRNPDVGLDLQKLREALSVRWRFIHDIDLSAHKEEALGKLREFQEV</sequence>
<proteinExistence type="predicted"/>
<dbReference type="EMBL" id="MU393425">
    <property type="protein sequence ID" value="KAI4870234.1"/>
    <property type="molecule type" value="Genomic_DNA"/>
</dbReference>
<accession>A0ACB9ZES7</accession>
<reference evidence="1 2" key="1">
    <citation type="journal article" date="2022" name="New Phytol.">
        <title>Ecological generalism drives hyperdiversity of secondary metabolite gene clusters in xylarialean endophytes.</title>
        <authorList>
            <person name="Franco M.E.E."/>
            <person name="Wisecaver J.H."/>
            <person name="Arnold A.E."/>
            <person name="Ju Y.M."/>
            <person name="Slot J.C."/>
            <person name="Ahrendt S."/>
            <person name="Moore L.P."/>
            <person name="Eastman K.E."/>
            <person name="Scott K."/>
            <person name="Konkel Z."/>
            <person name="Mondo S.J."/>
            <person name="Kuo A."/>
            <person name="Hayes R.D."/>
            <person name="Haridas S."/>
            <person name="Andreopoulos B."/>
            <person name="Riley R."/>
            <person name="LaButti K."/>
            <person name="Pangilinan J."/>
            <person name="Lipzen A."/>
            <person name="Amirebrahimi M."/>
            <person name="Yan J."/>
            <person name="Adam C."/>
            <person name="Keymanesh K."/>
            <person name="Ng V."/>
            <person name="Louie K."/>
            <person name="Northen T."/>
            <person name="Drula E."/>
            <person name="Henrissat B."/>
            <person name="Hsieh H.M."/>
            <person name="Youens-Clark K."/>
            <person name="Lutzoni F."/>
            <person name="Miadlikowska J."/>
            <person name="Eastwood D.C."/>
            <person name="Hamelin R.C."/>
            <person name="Grigoriev I.V."/>
            <person name="U'Ren J.M."/>
        </authorList>
    </citation>
    <scope>NUCLEOTIDE SEQUENCE [LARGE SCALE GENOMIC DNA]</scope>
    <source>
        <strain evidence="1 2">CBS 119005</strain>
    </source>
</reference>
<gene>
    <name evidence="1" type="ORF">F4820DRAFT_404386</name>
</gene>
<comment type="caution">
    <text evidence="1">The sequence shown here is derived from an EMBL/GenBank/DDBJ whole genome shotgun (WGS) entry which is preliminary data.</text>
</comment>
<evidence type="ECO:0000313" key="2">
    <source>
        <dbReference type="Proteomes" id="UP001497700"/>
    </source>
</evidence>
<keyword evidence="2" id="KW-1185">Reference proteome</keyword>
<organism evidence="1 2">
    <name type="scientific">Hypoxylon rubiginosum</name>
    <dbReference type="NCBI Taxonomy" id="110542"/>
    <lineage>
        <taxon>Eukaryota</taxon>
        <taxon>Fungi</taxon>
        <taxon>Dikarya</taxon>
        <taxon>Ascomycota</taxon>
        <taxon>Pezizomycotina</taxon>
        <taxon>Sordariomycetes</taxon>
        <taxon>Xylariomycetidae</taxon>
        <taxon>Xylariales</taxon>
        <taxon>Hypoxylaceae</taxon>
        <taxon>Hypoxylon</taxon>
    </lineage>
</organism>
<protein>
    <submittedName>
        <fullName evidence="1">Salicylate hydroxylase</fullName>
    </submittedName>
</protein>
<evidence type="ECO:0000313" key="1">
    <source>
        <dbReference type="EMBL" id="KAI4870234.1"/>
    </source>
</evidence>